<evidence type="ECO:0000313" key="3">
    <source>
        <dbReference type="Proteomes" id="UP001190700"/>
    </source>
</evidence>
<feature type="compositionally biased region" description="Basic residues" evidence="1">
    <location>
        <begin position="98"/>
        <end position="113"/>
    </location>
</feature>
<evidence type="ECO:0000256" key="1">
    <source>
        <dbReference type="SAM" id="MobiDB-lite"/>
    </source>
</evidence>
<gene>
    <name evidence="2" type="ORF">CYMTET_49787</name>
</gene>
<organism evidence="2 3">
    <name type="scientific">Cymbomonas tetramitiformis</name>
    <dbReference type="NCBI Taxonomy" id="36881"/>
    <lineage>
        <taxon>Eukaryota</taxon>
        <taxon>Viridiplantae</taxon>
        <taxon>Chlorophyta</taxon>
        <taxon>Pyramimonadophyceae</taxon>
        <taxon>Pyramimonadales</taxon>
        <taxon>Pyramimonadaceae</taxon>
        <taxon>Cymbomonas</taxon>
    </lineage>
</organism>
<reference evidence="2 3" key="1">
    <citation type="journal article" date="2015" name="Genome Biol. Evol.">
        <title>Comparative Genomics of a Bacterivorous Green Alga Reveals Evolutionary Causalities and Consequences of Phago-Mixotrophic Mode of Nutrition.</title>
        <authorList>
            <person name="Burns J.A."/>
            <person name="Paasch A."/>
            <person name="Narechania A."/>
            <person name="Kim E."/>
        </authorList>
    </citation>
    <scope>NUCLEOTIDE SEQUENCE [LARGE SCALE GENOMIC DNA]</scope>
    <source>
        <strain evidence="2 3">PLY_AMNH</strain>
    </source>
</reference>
<feature type="compositionally biased region" description="Basic and acidic residues" evidence="1">
    <location>
        <begin position="133"/>
        <end position="151"/>
    </location>
</feature>
<dbReference type="Proteomes" id="UP001190700">
    <property type="component" value="Unassembled WGS sequence"/>
</dbReference>
<accession>A0AAE0EVG0</accession>
<name>A0AAE0EVG0_9CHLO</name>
<comment type="caution">
    <text evidence="2">The sequence shown here is derived from an EMBL/GenBank/DDBJ whole genome shotgun (WGS) entry which is preliminary data.</text>
</comment>
<sequence length="157" mass="18425">MNEGEEDLKYFRVAWTALRLLWHGVTTPIPNHLEETWRAKAPDIKRLAREYIEAFANAVSAQQVGLYAHVAYEHFPRWVMLFGDLSDFSCEGPESLHSSRKTYSKNLTNRRKQGAGNQSSRTAQRMKLLVARKKIDETKQRRRKNEYEEKKRFRAPS</sequence>
<proteinExistence type="predicted"/>
<dbReference type="EMBL" id="LGRX02033665">
    <property type="protein sequence ID" value="KAK3240370.1"/>
    <property type="molecule type" value="Genomic_DNA"/>
</dbReference>
<protein>
    <submittedName>
        <fullName evidence="2">Uncharacterized protein</fullName>
    </submittedName>
</protein>
<dbReference type="AlphaFoldDB" id="A0AAE0EVG0"/>
<keyword evidence="3" id="KW-1185">Reference proteome</keyword>
<evidence type="ECO:0000313" key="2">
    <source>
        <dbReference type="EMBL" id="KAK3240370.1"/>
    </source>
</evidence>
<feature type="region of interest" description="Disordered" evidence="1">
    <location>
        <begin position="91"/>
        <end position="157"/>
    </location>
</feature>